<protein>
    <submittedName>
        <fullName evidence="2">TIGR03620 family F420-dependent LLM class oxidoreductase</fullName>
    </submittedName>
</protein>
<evidence type="ECO:0000259" key="1">
    <source>
        <dbReference type="Pfam" id="PF00296"/>
    </source>
</evidence>
<dbReference type="Proteomes" id="UP001501391">
    <property type="component" value="Unassembled WGS sequence"/>
</dbReference>
<comment type="caution">
    <text evidence="2">The sequence shown here is derived from an EMBL/GenBank/DDBJ whole genome shotgun (WGS) entry which is preliminary data.</text>
</comment>
<dbReference type="Pfam" id="PF00296">
    <property type="entry name" value="Bac_luciferase"/>
    <property type="match status" value="1"/>
</dbReference>
<dbReference type="InterPro" id="IPR019922">
    <property type="entry name" value="Lucif-like_OxRdatse_MSMEG_4141"/>
</dbReference>
<evidence type="ECO:0000313" key="3">
    <source>
        <dbReference type="Proteomes" id="UP001501391"/>
    </source>
</evidence>
<dbReference type="InterPro" id="IPR036661">
    <property type="entry name" value="Luciferase-like_sf"/>
</dbReference>
<name>A0ABN3BVZ3_9ACTN</name>
<dbReference type="InterPro" id="IPR011251">
    <property type="entry name" value="Luciferase-like_dom"/>
</dbReference>
<gene>
    <name evidence="2" type="ORF">GCM10009787_54200</name>
</gene>
<dbReference type="InterPro" id="IPR050564">
    <property type="entry name" value="F420-G6PD/mer"/>
</dbReference>
<organism evidence="2 3">
    <name type="scientific">Streptomyces bangladeshensis</name>
    <dbReference type="NCBI Taxonomy" id="295352"/>
    <lineage>
        <taxon>Bacteria</taxon>
        <taxon>Bacillati</taxon>
        <taxon>Actinomycetota</taxon>
        <taxon>Actinomycetes</taxon>
        <taxon>Kitasatosporales</taxon>
        <taxon>Streptomycetaceae</taxon>
        <taxon>Streptomyces</taxon>
    </lineage>
</organism>
<dbReference type="NCBIfam" id="TIGR03620">
    <property type="entry name" value="F420_MSMEG_4141"/>
    <property type="match status" value="1"/>
</dbReference>
<accession>A0ABN3BVZ3</accession>
<dbReference type="PANTHER" id="PTHR43244">
    <property type="match status" value="1"/>
</dbReference>
<sequence length="327" mass="35644">MRITSKICDISNRRSKHPWTDASRGRSVLRGGTPMDLGTFGIYTFDFEHQPAALIRDSVRQLEDLGWRALWIPEALGRDAFTHAGLLLSAGRRLTVVNGIARIWSREARWTKGAATLLADAYPGRHVLGLGFGGEPRPGVKPLAAMAAYLDELDTLETPNPGPATPVRRLLAAYGPKMLELARDRADGAHTYHVSTAHTAQTREILGPGAFLAVEHAVLFESDPVKARALAREHLHGYLATPYNLAKFRRLGYTDDDLSGGGSDRFVDDLVFWGDPDTVVRKLRGHLDAGADHVAVQVIGVEPGASALPYWRLLAEALLPERAPVSG</sequence>
<keyword evidence="3" id="KW-1185">Reference proteome</keyword>
<dbReference type="Gene3D" id="3.20.20.30">
    <property type="entry name" value="Luciferase-like domain"/>
    <property type="match status" value="1"/>
</dbReference>
<proteinExistence type="predicted"/>
<evidence type="ECO:0000313" key="2">
    <source>
        <dbReference type="EMBL" id="GAA2201012.1"/>
    </source>
</evidence>
<feature type="domain" description="Luciferase-like" evidence="1">
    <location>
        <begin position="51"/>
        <end position="136"/>
    </location>
</feature>
<reference evidence="2 3" key="1">
    <citation type="journal article" date="2019" name="Int. J. Syst. Evol. Microbiol.">
        <title>The Global Catalogue of Microorganisms (GCM) 10K type strain sequencing project: providing services to taxonomists for standard genome sequencing and annotation.</title>
        <authorList>
            <consortium name="The Broad Institute Genomics Platform"/>
            <consortium name="The Broad Institute Genome Sequencing Center for Infectious Disease"/>
            <person name="Wu L."/>
            <person name="Ma J."/>
        </authorList>
    </citation>
    <scope>NUCLEOTIDE SEQUENCE [LARGE SCALE GENOMIC DNA]</scope>
    <source>
        <strain evidence="2 3">JCM 14924</strain>
    </source>
</reference>
<dbReference type="PANTHER" id="PTHR43244:SF2">
    <property type="entry name" value="CONSERVED HYPOTHETICAL ALANINE AND PROLINE-RICH PROTEIN"/>
    <property type="match status" value="1"/>
</dbReference>
<dbReference type="EMBL" id="BAAAOQ010000019">
    <property type="protein sequence ID" value="GAA2201012.1"/>
    <property type="molecule type" value="Genomic_DNA"/>
</dbReference>
<dbReference type="SUPFAM" id="SSF51679">
    <property type="entry name" value="Bacterial luciferase-like"/>
    <property type="match status" value="1"/>
</dbReference>